<proteinExistence type="predicted"/>
<protein>
    <submittedName>
        <fullName evidence="1">Uncharacterized protein</fullName>
    </submittedName>
</protein>
<evidence type="ECO:0000313" key="2">
    <source>
        <dbReference type="Proteomes" id="UP000662200"/>
    </source>
</evidence>
<sequence>MADIPEEAIDNWISAVANLHDYATRDPADARAADEAVAMLWSGYGYQDAPMQVLRMFCQAIEAGYATALRDVREGRYDAEIQTWRPDLGTF</sequence>
<keyword evidence="2" id="KW-1185">Reference proteome</keyword>
<dbReference type="RefSeq" id="WP_189115735.1">
    <property type="nucleotide sequence ID" value="NZ_BMQC01000020.1"/>
</dbReference>
<accession>A0A8J3FKN0</accession>
<evidence type="ECO:0000313" key="1">
    <source>
        <dbReference type="EMBL" id="GGK41767.1"/>
    </source>
</evidence>
<dbReference type="EMBL" id="BMQC01000020">
    <property type="protein sequence ID" value="GGK41767.1"/>
    <property type="molecule type" value="Genomic_DNA"/>
</dbReference>
<dbReference type="Proteomes" id="UP000662200">
    <property type="component" value="Unassembled WGS sequence"/>
</dbReference>
<gene>
    <name evidence="1" type="ORF">GCM10010124_38220</name>
</gene>
<organism evidence="1 2">
    <name type="scientific">Pilimelia terevasa</name>
    <dbReference type="NCBI Taxonomy" id="53372"/>
    <lineage>
        <taxon>Bacteria</taxon>
        <taxon>Bacillati</taxon>
        <taxon>Actinomycetota</taxon>
        <taxon>Actinomycetes</taxon>
        <taxon>Micromonosporales</taxon>
        <taxon>Micromonosporaceae</taxon>
        <taxon>Pilimelia</taxon>
    </lineage>
</organism>
<dbReference type="AlphaFoldDB" id="A0A8J3FKN0"/>
<name>A0A8J3FKN0_9ACTN</name>
<comment type="caution">
    <text evidence="1">The sequence shown here is derived from an EMBL/GenBank/DDBJ whole genome shotgun (WGS) entry which is preliminary data.</text>
</comment>
<reference evidence="1" key="2">
    <citation type="submission" date="2020-09" db="EMBL/GenBank/DDBJ databases">
        <authorList>
            <person name="Sun Q."/>
            <person name="Ohkuma M."/>
        </authorList>
    </citation>
    <scope>NUCLEOTIDE SEQUENCE</scope>
    <source>
        <strain evidence="1">JCM 3091</strain>
    </source>
</reference>
<reference evidence="1" key="1">
    <citation type="journal article" date="2014" name="Int. J. Syst. Evol. Microbiol.">
        <title>Complete genome sequence of Corynebacterium casei LMG S-19264T (=DSM 44701T), isolated from a smear-ripened cheese.</title>
        <authorList>
            <consortium name="US DOE Joint Genome Institute (JGI-PGF)"/>
            <person name="Walter F."/>
            <person name="Albersmeier A."/>
            <person name="Kalinowski J."/>
            <person name="Ruckert C."/>
        </authorList>
    </citation>
    <scope>NUCLEOTIDE SEQUENCE</scope>
    <source>
        <strain evidence="1">JCM 3091</strain>
    </source>
</reference>